<comment type="subcellular location">
    <subcellularLocation>
        <location evidence="1">Membrane</location>
    </subcellularLocation>
</comment>
<dbReference type="PANTHER" id="PTHR14948">
    <property type="entry name" value="NG5"/>
    <property type="match status" value="1"/>
</dbReference>
<dbReference type="Pfam" id="PF04505">
    <property type="entry name" value="CD225"/>
    <property type="match status" value="1"/>
</dbReference>
<keyword evidence="4 7" id="KW-1133">Transmembrane helix</keyword>
<sequence>MDEKTECTQKGQQPPPYETYSQHTNVPQQQTAGYQQTQGYQQPQYLPNQQPYQGNQYPQAPGNVTMVVSPYPPQTVGWVNDNLAISIVSLFFCCILGIFAVIKSSEAKDAQQRGDYNTAVVAARKAKNLAVAAIIIGIIVGVIAFVIGIVARLVIYTSYDNDNDSY</sequence>
<accession>A0AAE1A9B7</accession>
<dbReference type="GO" id="GO:0016020">
    <property type="term" value="C:membrane"/>
    <property type="evidence" value="ECO:0007669"/>
    <property type="project" value="UniProtKB-SubCell"/>
</dbReference>
<dbReference type="EMBL" id="JAWDGP010002462">
    <property type="protein sequence ID" value="KAK3783021.1"/>
    <property type="molecule type" value="Genomic_DNA"/>
</dbReference>
<feature type="transmembrane region" description="Helical" evidence="7">
    <location>
        <begin position="129"/>
        <end position="155"/>
    </location>
</feature>
<comment type="similarity">
    <text evidence="2">Belongs to the CD225/Dispanin family.</text>
</comment>
<keyword evidence="9" id="KW-1185">Reference proteome</keyword>
<organism evidence="8 9">
    <name type="scientific">Elysia crispata</name>
    <name type="common">lettuce slug</name>
    <dbReference type="NCBI Taxonomy" id="231223"/>
    <lineage>
        <taxon>Eukaryota</taxon>
        <taxon>Metazoa</taxon>
        <taxon>Spiralia</taxon>
        <taxon>Lophotrochozoa</taxon>
        <taxon>Mollusca</taxon>
        <taxon>Gastropoda</taxon>
        <taxon>Heterobranchia</taxon>
        <taxon>Euthyneura</taxon>
        <taxon>Panpulmonata</taxon>
        <taxon>Sacoglossa</taxon>
        <taxon>Placobranchoidea</taxon>
        <taxon>Plakobranchidae</taxon>
        <taxon>Elysia</taxon>
    </lineage>
</organism>
<feature type="region of interest" description="Disordered" evidence="6">
    <location>
        <begin position="1"/>
        <end position="38"/>
    </location>
</feature>
<proteinExistence type="inferred from homology"/>
<dbReference type="AlphaFoldDB" id="A0AAE1A9B7"/>
<protein>
    <recommendedName>
        <fullName evidence="10">Interferon-induced transmembrane protein</fullName>
    </recommendedName>
</protein>
<evidence type="ECO:0008006" key="10">
    <source>
        <dbReference type="Google" id="ProtNLM"/>
    </source>
</evidence>
<name>A0AAE1A9B7_9GAST</name>
<evidence type="ECO:0000256" key="2">
    <source>
        <dbReference type="ARBA" id="ARBA00006843"/>
    </source>
</evidence>
<comment type="caution">
    <text evidence="8">The sequence shown here is derived from an EMBL/GenBank/DDBJ whole genome shotgun (WGS) entry which is preliminary data.</text>
</comment>
<evidence type="ECO:0000313" key="9">
    <source>
        <dbReference type="Proteomes" id="UP001283361"/>
    </source>
</evidence>
<dbReference type="InterPro" id="IPR051423">
    <property type="entry name" value="CD225/Dispanin"/>
</dbReference>
<evidence type="ECO:0000256" key="4">
    <source>
        <dbReference type="ARBA" id="ARBA00022989"/>
    </source>
</evidence>
<feature type="compositionally biased region" description="Low complexity" evidence="6">
    <location>
        <begin position="27"/>
        <end position="38"/>
    </location>
</feature>
<gene>
    <name evidence="8" type="ORF">RRG08_015361</name>
</gene>
<evidence type="ECO:0000256" key="3">
    <source>
        <dbReference type="ARBA" id="ARBA00022692"/>
    </source>
</evidence>
<dbReference type="Proteomes" id="UP001283361">
    <property type="component" value="Unassembled WGS sequence"/>
</dbReference>
<evidence type="ECO:0000256" key="6">
    <source>
        <dbReference type="SAM" id="MobiDB-lite"/>
    </source>
</evidence>
<keyword evidence="3 7" id="KW-0812">Transmembrane</keyword>
<dbReference type="InterPro" id="IPR007593">
    <property type="entry name" value="CD225/Dispanin_fam"/>
</dbReference>
<dbReference type="PANTHER" id="PTHR14948:SF25">
    <property type="entry name" value="DUF4190 DOMAIN-CONTAINING PROTEIN"/>
    <property type="match status" value="1"/>
</dbReference>
<evidence type="ECO:0000313" key="8">
    <source>
        <dbReference type="EMBL" id="KAK3783021.1"/>
    </source>
</evidence>
<reference evidence="8" key="1">
    <citation type="journal article" date="2023" name="G3 (Bethesda)">
        <title>A reference genome for the long-term kleptoplast-retaining sea slug Elysia crispata morphotype clarki.</title>
        <authorList>
            <person name="Eastman K.E."/>
            <person name="Pendleton A.L."/>
            <person name="Shaikh M.A."/>
            <person name="Suttiyut T."/>
            <person name="Ogas R."/>
            <person name="Tomko P."/>
            <person name="Gavelis G."/>
            <person name="Widhalm J.R."/>
            <person name="Wisecaver J.H."/>
        </authorList>
    </citation>
    <scope>NUCLEOTIDE SEQUENCE</scope>
    <source>
        <strain evidence="8">ECLA1</strain>
    </source>
</reference>
<keyword evidence="5 7" id="KW-0472">Membrane</keyword>
<feature type="transmembrane region" description="Helical" evidence="7">
    <location>
        <begin position="83"/>
        <end position="102"/>
    </location>
</feature>
<evidence type="ECO:0000256" key="7">
    <source>
        <dbReference type="SAM" id="Phobius"/>
    </source>
</evidence>
<evidence type="ECO:0000256" key="5">
    <source>
        <dbReference type="ARBA" id="ARBA00023136"/>
    </source>
</evidence>
<evidence type="ECO:0000256" key="1">
    <source>
        <dbReference type="ARBA" id="ARBA00004370"/>
    </source>
</evidence>